<dbReference type="AlphaFoldDB" id="A0A1F6P9P9"/>
<evidence type="ECO:0000313" key="2">
    <source>
        <dbReference type="EMBL" id="OGH92760.1"/>
    </source>
</evidence>
<dbReference type="Proteomes" id="UP000176634">
    <property type="component" value="Unassembled WGS sequence"/>
</dbReference>
<evidence type="ECO:0000256" key="1">
    <source>
        <dbReference type="SAM" id="SignalP"/>
    </source>
</evidence>
<protein>
    <recommendedName>
        <fullName evidence="4">DUF5667 domain-containing protein</fullName>
    </recommendedName>
</protein>
<dbReference type="EMBL" id="MFRA01000005">
    <property type="protein sequence ID" value="OGH92760.1"/>
    <property type="molecule type" value="Genomic_DNA"/>
</dbReference>
<evidence type="ECO:0008006" key="4">
    <source>
        <dbReference type="Google" id="ProtNLM"/>
    </source>
</evidence>
<reference evidence="2 3" key="1">
    <citation type="journal article" date="2016" name="Nat. Commun.">
        <title>Thousands of microbial genomes shed light on interconnected biogeochemical processes in an aquifer system.</title>
        <authorList>
            <person name="Anantharaman K."/>
            <person name="Brown C.T."/>
            <person name="Hug L.A."/>
            <person name="Sharon I."/>
            <person name="Castelle C.J."/>
            <person name="Probst A.J."/>
            <person name="Thomas B.C."/>
            <person name="Singh A."/>
            <person name="Wilkins M.J."/>
            <person name="Karaoz U."/>
            <person name="Brodie E.L."/>
            <person name="Williams K.H."/>
            <person name="Hubbard S.S."/>
            <person name="Banfield J.F."/>
        </authorList>
    </citation>
    <scope>NUCLEOTIDE SEQUENCE [LARGE SCALE GENOMIC DNA]</scope>
</reference>
<name>A0A1F6P9P9_9BACT</name>
<gene>
    <name evidence="2" type="ORF">A2563_03775</name>
</gene>
<keyword evidence="1" id="KW-0732">Signal</keyword>
<accession>A0A1F6P9P9</accession>
<organism evidence="2 3">
    <name type="scientific">Candidatus Magasanikbacteria bacterium RIFOXYD1_FULL_40_23</name>
    <dbReference type="NCBI Taxonomy" id="1798705"/>
    <lineage>
        <taxon>Bacteria</taxon>
        <taxon>Candidatus Magasanikiibacteriota</taxon>
    </lineage>
</organism>
<evidence type="ECO:0000313" key="3">
    <source>
        <dbReference type="Proteomes" id="UP000176634"/>
    </source>
</evidence>
<dbReference type="STRING" id="1798705.A2563_03775"/>
<sequence>MKKKNLIYASLSTLTVVGLLAAGTTYAASTNPVKYNQFNEISTAIAAKFNLNQVDVQSVINETVTLQHQKRTADILAEAVKNGKLTQAQADLITSKTKEIQTSLVDLKDMTPTDRAAAMKKTTEDLKQWTKDNNIPQQYVTLFGKQHFTGNFMGMKYKVKMSAPKLGR</sequence>
<comment type="caution">
    <text evidence="2">The sequence shown here is derived from an EMBL/GenBank/DDBJ whole genome shotgun (WGS) entry which is preliminary data.</text>
</comment>
<feature type="chain" id="PRO_5009525956" description="DUF5667 domain-containing protein" evidence="1">
    <location>
        <begin position="28"/>
        <end position="168"/>
    </location>
</feature>
<proteinExistence type="predicted"/>
<feature type="signal peptide" evidence="1">
    <location>
        <begin position="1"/>
        <end position="27"/>
    </location>
</feature>